<dbReference type="Gene3D" id="1.10.10.10">
    <property type="entry name" value="Winged helix-like DNA-binding domain superfamily/Winged helix DNA-binding domain"/>
    <property type="match status" value="1"/>
</dbReference>
<dbReference type="SMART" id="SM00862">
    <property type="entry name" value="Trans_reg_C"/>
    <property type="match status" value="1"/>
</dbReference>
<evidence type="ECO:0000256" key="1">
    <source>
        <dbReference type="ARBA" id="ARBA00004496"/>
    </source>
</evidence>
<dbReference type="PROSITE" id="PS51755">
    <property type="entry name" value="OMPR_PHOB"/>
    <property type="match status" value="1"/>
</dbReference>
<dbReference type="Gene3D" id="3.40.50.2300">
    <property type="match status" value="1"/>
</dbReference>
<protein>
    <submittedName>
        <fullName evidence="10">Sensor histidine kinase</fullName>
    </submittedName>
</protein>
<name>A0A160TIS3_9ZZZZ</name>
<dbReference type="Pfam" id="PF00072">
    <property type="entry name" value="Response_reg"/>
    <property type="match status" value="1"/>
</dbReference>
<gene>
    <name evidence="10" type="ORF">MGWOODY_Smn3868</name>
</gene>
<evidence type="ECO:0000313" key="10">
    <source>
        <dbReference type="EMBL" id="CUS44940.1"/>
    </source>
</evidence>
<accession>A0A160TIS3</accession>
<evidence type="ECO:0000256" key="5">
    <source>
        <dbReference type="ARBA" id="ARBA00023015"/>
    </source>
</evidence>
<dbReference type="GO" id="GO:0042802">
    <property type="term" value="F:identical protein binding"/>
    <property type="evidence" value="ECO:0007669"/>
    <property type="project" value="UniProtKB-ARBA"/>
</dbReference>
<dbReference type="PANTHER" id="PTHR48111:SF50">
    <property type="entry name" value="KDP OPERON TRANSCRIPTIONAL REGULATORY PROTEIN KDPE"/>
    <property type="match status" value="1"/>
</dbReference>
<dbReference type="InterPro" id="IPR039420">
    <property type="entry name" value="WalR-like"/>
</dbReference>
<dbReference type="GO" id="GO:0000156">
    <property type="term" value="F:phosphorelay response regulator activity"/>
    <property type="evidence" value="ECO:0007669"/>
    <property type="project" value="TreeGrafter"/>
</dbReference>
<dbReference type="FunFam" id="3.40.50.2300:FF:000021">
    <property type="entry name" value="Two-component system response regulator KdpE"/>
    <property type="match status" value="1"/>
</dbReference>
<feature type="domain" description="Response regulatory" evidence="8">
    <location>
        <begin position="3"/>
        <end position="116"/>
    </location>
</feature>
<keyword evidence="5" id="KW-0805">Transcription regulation</keyword>
<keyword evidence="3" id="KW-0597">Phosphoprotein</keyword>
<evidence type="ECO:0000256" key="4">
    <source>
        <dbReference type="ARBA" id="ARBA00023012"/>
    </source>
</evidence>
<dbReference type="GO" id="GO:0005829">
    <property type="term" value="C:cytosol"/>
    <property type="evidence" value="ECO:0007669"/>
    <property type="project" value="TreeGrafter"/>
</dbReference>
<dbReference type="InterPro" id="IPR036388">
    <property type="entry name" value="WH-like_DNA-bd_sf"/>
</dbReference>
<keyword evidence="2" id="KW-0963">Cytoplasm</keyword>
<dbReference type="SUPFAM" id="SSF52172">
    <property type="entry name" value="CheY-like"/>
    <property type="match status" value="1"/>
</dbReference>
<dbReference type="InterPro" id="IPR001789">
    <property type="entry name" value="Sig_transdc_resp-reg_receiver"/>
</dbReference>
<dbReference type="PANTHER" id="PTHR48111">
    <property type="entry name" value="REGULATOR OF RPOS"/>
    <property type="match status" value="1"/>
</dbReference>
<evidence type="ECO:0000256" key="2">
    <source>
        <dbReference type="ARBA" id="ARBA00022490"/>
    </source>
</evidence>
<evidence type="ECO:0000256" key="7">
    <source>
        <dbReference type="ARBA" id="ARBA00023163"/>
    </source>
</evidence>
<feature type="domain" description="OmpR/PhoB-type" evidence="9">
    <location>
        <begin position="126"/>
        <end position="224"/>
    </location>
</feature>
<keyword evidence="6" id="KW-0238">DNA-binding</keyword>
<keyword evidence="10" id="KW-0418">Kinase</keyword>
<reference evidence="10" key="1">
    <citation type="submission" date="2015-10" db="EMBL/GenBank/DDBJ databases">
        <authorList>
            <person name="Gilbert D.G."/>
        </authorList>
    </citation>
    <scope>NUCLEOTIDE SEQUENCE</scope>
</reference>
<proteinExistence type="predicted"/>
<dbReference type="AlphaFoldDB" id="A0A160TIS3"/>
<evidence type="ECO:0000259" key="8">
    <source>
        <dbReference type="PROSITE" id="PS50110"/>
    </source>
</evidence>
<dbReference type="GO" id="GO:0045893">
    <property type="term" value="P:positive regulation of DNA-templated transcription"/>
    <property type="evidence" value="ECO:0007669"/>
    <property type="project" value="UniProtKB-ARBA"/>
</dbReference>
<keyword evidence="10" id="KW-0808">Transferase</keyword>
<evidence type="ECO:0000259" key="9">
    <source>
        <dbReference type="PROSITE" id="PS51755"/>
    </source>
</evidence>
<dbReference type="InterPro" id="IPR011006">
    <property type="entry name" value="CheY-like_superfamily"/>
</dbReference>
<dbReference type="GO" id="GO:0016301">
    <property type="term" value="F:kinase activity"/>
    <property type="evidence" value="ECO:0007669"/>
    <property type="project" value="UniProtKB-KW"/>
</dbReference>
<dbReference type="EMBL" id="CZQE01000195">
    <property type="protein sequence ID" value="CUS44940.1"/>
    <property type="molecule type" value="Genomic_DNA"/>
</dbReference>
<dbReference type="InterPro" id="IPR001867">
    <property type="entry name" value="OmpR/PhoB-type_DNA-bd"/>
</dbReference>
<keyword evidence="4" id="KW-0902">Two-component regulatory system</keyword>
<dbReference type="GO" id="GO:0032993">
    <property type="term" value="C:protein-DNA complex"/>
    <property type="evidence" value="ECO:0007669"/>
    <property type="project" value="TreeGrafter"/>
</dbReference>
<dbReference type="CDD" id="cd00383">
    <property type="entry name" value="trans_reg_C"/>
    <property type="match status" value="1"/>
</dbReference>
<keyword evidence="7" id="KW-0804">Transcription</keyword>
<dbReference type="PROSITE" id="PS50110">
    <property type="entry name" value="RESPONSE_REGULATORY"/>
    <property type="match status" value="1"/>
</dbReference>
<comment type="subcellular location">
    <subcellularLocation>
        <location evidence="1">Cytoplasm</location>
    </subcellularLocation>
</comment>
<sequence>MTHILLVDDEPSLVAVLQPVLGAAGYQVSVASDGNGASSLALSERPDVVLLDLGLPDMDGKDVIKRIRAASEVPIIVISARHQEAEKITALDNGADDYVNKPFEIGELMARIRAAIRRGNSLESEPEAYRGGPLEIDFVGRHVRLDGEPVRLSRKEYDLLRALALSAGQVVTHKRLLAAGWGSEGADSQYLRVYVGLLRQKIEEDPSDPRLLITEPGVGYRLTPGVREG</sequence>
<dbReference type="GO" id="GO:0000976">
    <property type="term" value="F:transcription cis-regulatory region binding"/>
    <property type="evidence" value="ECO:0007669"/>
    <property type="project" value="TreeGrafter"/>
</dbReference>
<organism evidence="10">
    <name type="scientific">hydrothermal vent metagenome</name>
    <dbReference type="NCBI Taxonomy" id="652676"/>
    <lineage>
        <taxon>unclassified sequences</taxon>
        <taxon>metagenomes</taxon>
        <taxon>ecological metagenomes</taxon>
    </lineage>
</organism>
<dbReference type="Pfam" id="PF00486">
    <property type="entry name" value="Trans_reg_C"/>
    <property type="match status" value="1"/>
</dbReference>
<evidence type="ECO:0000256" key="6">
    <source>
        <dbReference type="ARBA" id="ARBA00023125"/>
    </source>
</evidence>
<dbReference type="Gene3D" id="6.10.250.690">
    <property type="match status" value="1"/>
</dbReference>
<evidence type="ECO:0000256" key="3">
    <source>
        <dbReference type="ARBA" id="ARBA00022553"/>
    </source>
</evidence>
<dbReference type="SMART" id="SM00448">
    <property type="entry name" value="REC"/>
    <property type="match status" value="1"/>
</dbReference>